<dbReference type="AlphaFoldDB" id="A0A0F9EL87"/>
<proteinExistence type="predicted"/>
<name>A0A0F9EL87_9ZZZZ</name>
<protein>
    <submittedName>
        <fullName evidence="1">Uncharacterized protein</fullName>
    </submittedName>
</protein>
<reference evidence="1" key="1">
    <citation type="journal article" date="2015" name="Nature">
        <title>Complex archaea that bridge the gap between prokaryotes and eukaryotes.</title>
        <authorList>
            <person name="Spang A."/>
            <person name="Saw J.H."/>
            <person name="Jorgensen S.L."/>
            <person name="Zaremba-Niedzwiedzka K."/>
            <person name="Martijn J."/>
            <person name="Lind A.E."/>
            <person name="van Eijk R."/>
            <person name="Schleper C."/>
            <person name="Guy L."/>
            <person name="Ettema T.J."/>
        </authorList>
    </citation>
    <scope>NUCLEOTIDE SEQUENCE</scope>
</reference>
<comment type="caution">
    <text evidence="1">The sequence shown here is derived from an EMBL/GenBank/DDBJ whole genome shotgun (WGS) entry which is preliminary data.</text>
</comment>
<gene>
    <name evidence="1" type="ORF">LCGC14_2353290</name>
</gene>
<dbReference type="EMBL" id="LAZR01034304">
    <property type="protein sequence ID" value="KKL45670.1"/>
    <property type="molecule type" value="Genomic_DNA"/>
</dbReference>
<accession>A0A0F9EL87</accession>
<sequence>IERFPDVPVIDEEMFRDASLREEFIRKARTLGR</sequence>
<feature type="non-terminal residue" evidence="1">
    <location>
        <position position="1"/>
    </location>
</feature>
<evidence type="ECO:0000313" key="1">
    <source>
        <dbReference type="EMBL" id="KKL45670.1"/>
    </source>
</evidence>
<organism evidence="1">
    <name type="scientific">marine sediment metagenome</name>
    <dbReference type="NCBI Taxonomy" id="412755"/>
    <lineage>
        <taxon>unclassified sequences</taxon>
        <taxon>metagenomes</taxon>
        <taxon>ecological metagenomes</taxon>
    </lineage>
</organism>